<dbReference type="RefSeq" id="WP_094034501.1">
    <property type="nucleotide sequence ID" value="NZ_CP022540.1"/>
</dbReference>
<keyword evidence="3" id="KW-0804">Transcription</keyword>
<evidence type="ECO:0000313" key="6">
    <source>
        <dbReference type="Proteomes" id="UP000203589"/>
    </source>
</evidence>
<evidence type="ECO:0000256" key="3">
    <source>
        <dbReference type="ARBA" id="ARBA00023163"/>
    </source>
</evidence>
<dbReference type="Gene3D" id="1.20.120.530">
    <property type="entry name" value="GntR ligand-binding domain-like"/>
    <property type="match status" value="1"/>
</dbReference>
<accession>A0A222E2K0</accession>
<dbReference type="EMBL" id="CP022540">
    <property type="protein sequence ID" value="ASP20425.1"/>
    <property type="molecule type" value="Genomic_DNA"/>
</dbReference>
<organism evidence="5 6">
    <name type="scientific">Antarctobacter heliothermus</name>
    <dbReference type="NCBI Taxonomy" id="74033"/>
    <lineage>
        <taxon>Bacteria</taxon>
        <taxon>Pseudomonadati</taxon>
        <taxon>Pseudomonadota</taxon>
        <taxon>Alphaproteobacteria</taxon>
        <taxon>Rhodobacterales</taxon>
        <taxon>Roseobacteraceae</taxon>
        <taxon>Antarctobacter</taxon>
    </lineage>
</organism>
<evidence type="ECO:0000256" key="1">
    <source>
        <dbReference type="ARBA" id="ARBA00023015"/>
    </source>
</evidence>
<protein>
    <submittedName>
        <fullName evidence="5">HTH-type transcriptional regulator LutR</fullName>
    </submittedName>
</protein>
<dbReference type="GO" id="GO:0003700">
    <property type="term" value="F:DNA-binding transcription factor activity"/>
    <property type="evidence" value="ECO:0007669"/>
    <property type="project" value="InterPro"/>
</dbReference>
<dbReference type="InterPro" id="IPR036390">
    <property type="entry name" value="WH_DNA-bd_sf"/>
</dbReference>
<name>A0A222E2K0_9RHOB</name>
<evidence type="ECO:0000313" key="5">
    <source>
        <dbReference type="EMBL" id="ASP20425.1"/>
    </source>
</evidence>
<reference evidence="5 6" key="1">
    <citation type="submission" date="2017-07" db="EMBL/GenBank/DDBJ databases">
        <title>Genome Sequence of Antarctobacter heliothermus Strain SMS3 Isolated from a culture of the Diatom Skeletonema marinoi.</title>
        <authorList>
            <person name="Topel M."/>
            <person name="Pinder M.I.M."/>
            <person name="Johansson O.N."/>
            <person name="Kourtchenko O."/>
            <person name="Godhe A."/>
            <person name="Clarke A.K."/>
        </authorList>
    </citation>
    <scope>NUCLEOTIDE SEQUENCE [LARGE SCALE GENOMIC DNA]</scope>
    <source>
        <strain evidence="5 6">SMS3</strain>
    </source>
</reference>
<proteinExistence type="predicted"/>
<sequence>MAGKIKPIEQQRQPSVAVEVTKNLLGFLLSGDIKPGDRLPPERKLAEALGVGRTVLREGLKSLTVLGLVEGRQGDGNYLKATESEFLPRAIEWGMLLGAKVTNDLIESRQVLELSIVRLAAERITDKEIRKLDELMDKMRDADDAAKFARADVAFHLVIVKAARNETLLQIMNNMLSLLKVWTRRVLAEEVDFDELIDQHSGIVEALRAHDQDRAVSAMQLHLESVLSKLQQTVSSTGGNIGEQAN</sequence>
<dbReference type="InterPro" id="IPR008920">
    <property type="entry name" value="TF_FadR/GntR_C"/>
</dbReference>
<evidence type="ECO:0000259" key="4">
    <source>
        <dbReference type="PROSITE" id="PS50949"/>
    </source>
</evidence>
<dbReference type="PROSITE" id="PS50949">
    <property type="entry name" value="HTH_GNTR"/>
    <property type="match status" value="1"/>
</dbReference>
<dbReference type="AlphaFoldDB" id="A0A222E2K0"/>
<dbReference type="PANTHER" id="PTHR43537">
    <property type="entry name" value="TRANSCRIPTIONAL REGULATOR, GNTR FAMILY"/>
    <property type="match status" value="1"/>
</dbReference>
<dbReference type="Gene3D" id="1.10.10.10">
    <property type="entry name" value="Winged helix-like DNA-binding domain superfamily/Winged helix DNA-binding domain"/>
    <property type="match status" value="1"/>
</dbReference>
<dbReference type="Pfam" id="PF00392">
    <property type="entry name" value="GntR"/>
    <property type="match status" value="1"/>
</dbReference>
<keyword evidence="2" id="KW-0238">DNA-binding</keyword>
<dbReference type="OrthoDB" id="9028214at2"/>
<keyword evidence="1" id="KW-0805">Transcription regulation</keyword>
<gene>
    <name evidence="5" type="ORF">ANTHELSMS3_01736</name>
</gene>
<dbReference type="CDD" id="cd07377">
    <property type="entry name" value="WHTH_GntR"/>
    <property type="match status" value="1"/>
</dbReference>
<dbReference type="InterPro" id="IPR000524">
    <property type="entry name" value="Tscrpt_reg_HTH_GntR"/>
</dbReference>
<evidence type="ECO:0000256" key="2">
    <source>
        <dbReference type="ARBA" id="ARBA00023125"/>
    </source>
</evidence>
<dbReference type="SMART" id="SM00345">
    <property type="entry name" value="HTH_GNTR"/>
    <property type="match status" value="1"/>
</dbReference>
<dbReference type="SMART" id="SM00895">
    <property type="entry name" value="FCD"/>
    <property type="match status" value="1"/>
</dbReference>
<dbReference type="GO" id="GO:0003677">
    <property type="term" value="F:DNA binding"/>
    <property type="evidence" value="ECO:0007669"/>
    <property type="project" value="UniProtKB-KW"/>
</dbReference>
<dbReference type="KEGG" id="aht:ANTHELSMS3_01736"/>
<dbReference type="SUPFAM" id="SSF46785">
    <property type="entry name" value="Winged helix' DNA-binding domain"/>
    <property type="match status" value="1"/>
</dbReference>
<dbReference type="PRINTS" id="PR00035">
    <property type="entry name" value="HTHGNTR"/>
</dbReference>
<dbReference type="InterPro" id="IPR011711">
    <property type="entry name" value="GntR_C"/>
</dbReference>
<keyword evidence="6" id="KW-1185">Reference proteome</keyword>
<feature type="domain" description="HTH gntR-type" evidence="4">
    <location>
        <begin position="14"/>
        <end position="82"/>
    </location>
</feature>
<dbReference type="PANTHER" id="PTHR43537:SF5">
    <property type="entry name" value="UXU OPERON TRANSCRIPTIONAL REGULATOR"/>
    <property type="match status" value="1"/>
</dbReference>
<dbReference type="Proteomes" id="UP000203589">
    <property type="component" value="Chromosome"/>
</dbReference>
<dbReference type="SUPFAM" id="SSF48008">
    <property type="entry name" value="GntR ligand-binding domain-like"/>
    <property type="match status" value="1"/>
</dbReference>
<dbReference type="Pfam" id="PF07729">
    <property type="entry name" value="FCD"/>
    <property type="match status" value="1"/>
</dbReference>
<dbReference type="InterPro" id="IPR036388">
    <property type="entry name" value="WH-like_DNA-bd_sf"/>
</dbReference>